<evidence type="ECO:0000256" key="1">
    <source>
        <dbReference type="SAM" id="MobiDB-lite"/>
    </source>
</evidence>
<accession>C4JTM7</accession>
<keyword evidence="4" id="KW-1185">Reference proteome</keyword>
<dbReference type="EMBL" id="CH476617">
    <property type="protein sequence ID" value="EEP80974.1"/>
    <property type="molecule type" value="Genomic_DNA"/>
</dbReference>
<organism evidence="3 4">
    <name type="scientific">Uncinocarpus reesii (strain UAMH 1704)</name>
    <dbReference type="NCBI Taxonomy" id="336963"/>
    <lineage>
        <taxon>Eukaryota</taxon>
        <taxon>Fungi</taxon>
        <taxon>Dikarya</taxon>
        <taxon>Ascomycota</taxon>
        <taxon>Pezizomycotina</taxon>
        <taxon>Eurotiomycetes</taxon>
        <taxon>Eurotiomycetidae</taxon>
        <taxon>Onygenales</taxon>
        <taxon>Onygenaceae</taxon>
        <taxon>Uncinocarpus</taxon>
    </lineage>
</organism>
<sequence length="361" mass="40355">MEPEYYELDPDGDVLLVLRTEEPKAEDATAAKPTGDGEGDGKSDGDDESKAEAPKDETPKVEAPQEVAESIYKTTRFRLSSKHLSLASLYFKRMFTGGWKEGQSLGNGQPLEISEEGWKPESFLILMRIIHGRTKEVPRKAPLETIAEMASLVDYFECGEVMGIFVEFWIAQLGTLPAQFSRDTVLCIWINYVFRRPKFQNWTRLAIRKSSGPITALEFPLPDIVINQMNEQREEAIERIVEYLYGLFDDFQSKNRCSLACSCMMLGALTKHMCGLKLFPRPSRPFAGLQLAALTDSLDDITTPDWTTRGSYSSNHPCKLAHVIRPTLESLEDSIIGLKLEEFPGPGSAAKMENGTKQAAS</sequence>
<feature type="domain" description="BTB" evidence="2">
    <location>
        <begin position="74"/>
        <end position="169"/>
    </location>
</feature>
<dbReference type="SUPFAM" id="SSF54695">
    <property type="entry name" value="POZ domain"/>
    <property type="match status" value="1"/>
</dbReference>
<name>C4JTM7_UNCRE</name>
<dbReference type="VEuPathDB" id="FungiDB:UREG_05816"/>
<dbReference type="HOGENOM" id="CLU_031555_2_0_1"/>
<evidence type="ECO:0000259" key="2">
    <source>
        <dbReference type="Pfam" id="PF00651"/>
    </source>
</evidence>
<dbReference type="OMA" id="AVMVDYY"/>
<proteinExistence type="predicted"/>
<dbReference type="eggNOG" id="ENOG502SFK0">
    <property type="taxonomic scope" value="Eukaryota"/>
</dbReference>
<evidence type="ECO:0000313" key="4">
    <source>
        <dbReference type="Proteomes" id="UP000002058"/>
    </source>
</evidence>
<dbReference type="Proteomes" id="UP000002058">
    <property type="component" value="Unassembled WGS sequence"/>
</dbReference>
<dbReference type="STRING" id="336963.C4JTM7"/>
<feature type="compositionally biased region" description="Basic and acidic residues" evidence="1">
    <location>
        <begin position="39"/>
        <end position="60"/>
    </location>
</feature>
<dbReference type="InParanoid" id="C4JTM7"/>
<protein>
    <recommendedName>
        <fullName evidence="2">BTB domain-containing protein</fullName>
    </recommendedName>
</protein>
<dbReference type="KEGG" id="ure:UREG_05816"/>
<feature type="compositionally biased region" description="Basic and acidic residues" evidence="1">
    <location>
        <begin position="19"/>
        <end position="29"/>
    </location>
</feature>
<dbReference type="AlphaFoldDB" id="C4JTM7"/>
<feature type="region of interest" description="Disordered" evidence="1">
    <location>
        <begin position="1"/>
        <end position="66"/>
    </location>
</feature>
<dbReference type="InterPro" id="IPR000210">
    <property type="entry name" value="BTB/POZ_dom"/>
</dbReference>
<dbReference type="Gene3D" id="3.30.710.10">
    <property type="entry name" value="Potassium Channel Kv1.1, Chain A"/>
    <property type="match status" value="1"/>
</dbReference>
<feature type="compositionally biased region" description="Acidic residues" evidence="1">
    <location>
        <begin position="1"/>
        <end position="12"/>
    </location>
</feature>
<reference evidence="4" key="1">
    <citation type="journal article" date="2009" name="Genome Res.">
        <title>Comparative genomic analyses of the human fungal pathogens Coccidioides and their relatives.</title>
        <authorList>
            <person name="Sharpton T.J."/>
            <person name="Stajich J.E."/>
            <person name="Rounsley S.D."/>
            <person name="Gardner M.J."/>
            <person name="Wortman J.R."/>
            <person name="Jordar V.S."/>
            <person name="Maiti R."/>
            <person name="Kodira C.D."/>
            <person name="Neafsey D.E."/>
            <person name="Zeng Q."/>
            <person name="Hung C.-Y."/>
            <person name="McMahan C."/>
            <person name="Muszewska A."/>
            <person name="Grynberg M."/>
            <person name="Mandel M.A."/>
            <person name="Kellner E.M."/>
            <person name="Barker B.M."/>
            <person name="Galgiani J.N."/>
            <person name="Orbach M.J."/>
            <person name="Kirkland T.N."/>
            <person name="Cole G.T."/>
            <person name="Henn M.R."/>
            <person name="Birren B.W."/>
            <person name="Taylor J.W."/>
        </authorList>
    </citation>
    <scope>NUCLEOTIDE SEQUENCE [LARGE SCALE GENOMIC DNA]</scope>
    <source>
        <strain evidence="4">UAMH 1704</strain>
    </source>
</reference>
<dbReference type="RefSeq" id="XP_002585127.1">
    <property type="nucleotide sequence ID" value="XM_002585081.1"/>
</dbReference>
<gene>
    <name evidence="3" type="ORF">UREG_05816</name>
</gene>
<evidence type="ECO:0000313" key="3">
    <source>
        <dbReference type="EMBL" id="EEP80974.1"/>
    </source>
</evidence>
<dbReference type="InterPro" id="IPR011333">
    <property type="entry name" value="SKP1/BTB/POZ_sf"/>
</dbReference>
<dbReference type="GeneID" id="8443561"/>
<dbReference type="Pfam" id="PF00651">
    <property type="entry name" value="BTB"/>
    <property type="match status" value="1"/>
</dbReference>
<dbReference type="OrthoDB" id="5326346at2759"/>